<reference evidence="1 2" key="1">
    <citation type="submission" date="2018-10" db="EMBL/GenBank/DDBJ databases">
        <title>A high-quality apple genome assembly.</title>
        <authorList>
            <person name="Hu J."/>
        </authorList>
    </citation>
    <scope>NUCLEOTIDE SEQUENCE [LARGE SCALE GENOMIC DNA]</scope>
    <source>
        <strain evidence="2">cv. HFTH1</strain>
        <tissue evidence="1">Young leaf</tissue>
    </source>
</reference>
<protein>
    <submittedName>
        <fullName evidence="1">Uncharacterized protein</fullName>
    </submittedName>
</protein>
<keyword evidence="2" id="KW-1185">Reference proteome</keyword>
<dbReference type="EMBL" id="RDQH01000329">
    <property type="protein sequence ID" value="RXI03342.1"/>
    <property type="molecule type" value="Genomic_DNA"/>
</dbReference>
<evidence type="ECO:0000313" key="2">
    <source>
        <dbReference type="Proteomes" id="UP000290289"/>
    </source>
</evidence>
<gene>
    <name evidence="1" type="ORF">DVH24_003994</name>
</gene>
<comment type="caution">
    <text evidence="1">The sequence shown here is derived from an EMBL/GenBank/DDBJ whole genome shotgun (WGS) entry which is preliminary data.</text>
</comment>
<dbReference type="AlphaFoldDB" id="A0A498KCY5"/>
<evidence type="ECO:0000313" key="1">
    <source>
        <dbReference type="EMBL" id="RXI03342.1"/>
    </source>
</evidence>
<accession>A0A498KCY5</accession>
<dbReference type="Proteomes" id="UP000290289">
    <property type="component" value="Chromosome 3"/>
</dbReference>
<sequence length="116" mass="12643">MGPRPICPPLLICIFSSLPNKRPFGSSLASGSIGTLNSRKNNLMMNDPLRSSRVSSQKQNREGVVRAQSGQYCATAERSLGCVVETVVEVHLRSIEFISAPHVCNKATHLVVFFVT</sequence>
<proteinExistence type="predicted"/>
<name>A0A498KCY5_MALDO</name>
<organism evidence="1 2">
    <name type="scientific">Malus domestica</name>
    <name type="common">Apple</name>
    <name type="synonym">Pyrus malus</name>
    <dbReference type="NCBI Taxonomy" id="3750"/>
    <lineage>
        <taxon>Eukaryota</taxon>
        <taxon>Viridiplantae</taxon>
        <taxon>Streptophyta</taxon>
        <taxon>Embryophyta</taxon>
        <taxon>Tracheophyta</taxon>
        <taxon>Spermatophyta</taxon>
        <taxon>Magnoliopsida</taxon>
        <taxon>eudicotyledons</taxon>
        <taxon>Gunneridae</taxon>
        <taxon>Pentapetalae</taxon>
        <taxon>rosids</taxon>
        <taxon>fabids</taxon>
        <taxon>Rosales</taxon>
        <taxon>Rosaceae</taxon>
        <taxon>Amygdaloideae</taxon>
        <taxon>Maleae</taxon>
        <taxon>Malus</taxon>
    </lineage>
</organism>